<proteinExistence type="predicted"/>
<evidence type="ECO:0000313" key="2">
    <source>
        <dbReference type="Proteomes" id="UP000078390"/>
    </source>
</evidence>
<dbReference type="STRING" id="999894.TDIS_0829"/>
<comment type="caution">
    <text evidence="1">The sequence shown here is derived from an EMBL/GenBank/DDBJ whole genome shotgun (WGS) entry which is preliminary data.</text>
</comment>
<reference evidence="1 2" key="1">
    <citation type="submission" date="2016-04" db="EMBL/GenBank/DDBJ databases">
        <title>Genome analysis of Thermosulfurimonas dismutans, the first thermophilic sulfur-disproportionating bacterium of the phylum Thermodesulfobacteria.</title>
        <authorList>
            <person name="Mardanov A.V."/>
            <person name="Beletsky A.V."/>
            <person name="Kadnikov V.V."/>
            <person name="Slobodkin A.I."/>
            <person name="Ravin N.V."/>
        </authorList>
    </citation>
    <scope>NUCLEOTIDE SEQUENCE [LARGE SCALE GENOMIC DNA]</scope>
    <source>
        <strain evidence="1 2">S95</strain>
    </source>
</reference>
<protein>
    <submittedName>
        <fullName evidence="1">Uncharacterized protein</fullName>
    </submittedName>
</protein>
<dbReference type="EMBL" id="LWLG01000003">
    <property type="protein sequence ID" value="OAQ21177.1"/>
    <property type="molecule type" value="Genomic_DNA"/>
</dbReference>
<dbReference type="Proteomes" id="UP000078390">
    <property type="component" value="Unassembled WGS sequence"/>
</dbReference>
<dbReference type="RefSeq" id="WP_068669590.1">
    <property type="nucleotide sequence ID" value="NZ_LWLG01000003.1"/>
</dbReference>
<organism evidence="1 2">
    <name type="scientific">Thermosulfurimonas dismutans</name>
    <dbReference type="NCBI Taxonomy" id="999894"/>
    <lineage>
        <taxon>Bacteria</taxon>
        <taxon>Pseudomonadati</taxon>
        <taxon>Thermodesulfobacteriota</taxon>
        <taxon>Thermodesulfobacteria</taxon>
        <taxon>Thermodesulfobacteriales</taxon>
        <taxon>Thermodesulfobacteriaceae</taxon>
        <taxon>Thermosulfurimonas</taxon>
    </lineage>
</organism>
<accession>A0A179D542</accession>
<evidence type="ECO:0000313" key="1">
    <source>
        <dbReference type="EMBL" id="OAQ21177.1"/>
    </source>
</evidence>
<gene>
    <name evidence="1" type="ORF">TDIS_0829</name>
</gene>
<name>A0A179D542_9BACT</name>
<dbReference type="OrthoDB" id="9781626at2"/>
<dbReference type="AlphaFoldDB" id="A0A179D542"/>
<keyword evidence="2" id="KW-1185">Reference proteome</keyword>
<sequence length="218" mass="25749">MTYFTSRWVTEAFERYRKRRPQDTIMGKQVIFSDNHYLAALLHIYTGTFTLERIAELAGLGLEELRFQRSQVDFMSLVDYLRTRFSEWFREHLLMRDFALGEYGRLALEYLHLEEQVQSQIKIPLLNQLKNLCYELEDKLAGGKLLAPYDESLFRRLLLFFLSSEALRPTLSSRLVNQAKEAGERAYPGEFSRLELPEKTGFSEGLFKHLKETFEERL</sequence>